<evidence type="ECO:0000256" key="1">
    <source>
        <dbReference type="PROSITE-ProRule" id="PRU00473"/>
    </source>
</evidence>
<dbReference type="PROSITE" id="PS51123">
    <property type="entry name" value="OMPA_2"/>
    <property type="match status" value="1"/>
</dbReference>
<comment type="caution">
    <text evidence="4">The sequence shown here is derived from an EMBL/GenBank/DDBJ whole genome shotgun (WGS) entry which is preliminary data.</text>
</comment>
<keyword evidence="2" id="KW-0732">Signal</keyword>
<sequence length="138" mass="14568">MLRLTAALRSILPIGLCATVAAGALGGCATHTPRNSYVVFFDRDSVQLNPTAQAVVADAALTVHERHASHITVSGSAGHNGDPDILKQLANARASEVTKVLERDGVDAKTITQAPYTLSDFEDSHVALRRVSITISSH</sequence>
<feature type="chain" id="PRO_5046535770" description="OmpA-like domain-containing protein" evidence="2">
    <location>
        <begin position="23"/>
        <end position="138"/>
    </location>
</feature>
<dbReference type="SUPFAM" id="SSF103088">
    <property type="entry name" value="OmpA-like"/>
    <property type="match status" value="1"/>
</dbReference>
<keyword evidence="5" id="KW-1185">Reference proteome</keyword>
<evidence type="ECO:0000313" key="5">
    <source>
        <dbReference type="Proteomes" id="UP001062901"/>
    </source>
</evidence>
<accession>A0ABQ0P1C6</accession>
<dbReference type="EMBL" id="BAQD01000147">
    <property type="protein sequence ID" value="GBQ08989.1"/>
    <property type="molecule type" value="Genomic_DNA"/>
</dbReference>
<gene>
    <name evidence="4" type="ORF">AA15669_2004</name>
</gene>
<evidence type="ECO:0000259" key="3">
    <source>
        <dbReference type="PROSITE" id="PS51123"/>
    </source>
</evidence>
<keyword evidence="1" id="KW-0472">Membrane</keyword>
<dbReference type="Pfam" id="PF00691">
    <property type="entry name" value="OmpA"/>
    <property type="match status" value="1"/>
</dbReference>
<dbReference type="InterPro" id="IPR006665">
    <property type="entry name" value="OmpA-like"/>
</dbReference>
<dbReference type="RefSeq" id="WP_018980403.1">
    <property type="nucleotide sequence ID" value="NZ_BAQD01000147.1"/>
</dbReference>
<organism evidence="4 5">
    <name type="scientific">Saccharibacter floricola DSM 15669</name>
    <dbReference type="NCBI Taxonomy" id="1123227"/>
    <lineage>
        <taxon>Bacteria</taxon>
        <taxon>Pseudomonadati</taxon>
        <taxon>Pseudomonadota</taxon>
        <taxon>Alphaproteobacteria</taxon>
        <taxon>Acetobacterales</taxon>
        <taxon>Acetobacteraceae</taxon>
        <taxon>Saccharibacter</taxon>
    </lineage>
</organism>
<feature type="domain" description="OmpA-like" evidence="3">
    <location>
        <begin position="28"/>
        <end position="138"/>
    </location>
</feature>
<evidence type="ECO:0000313" key="4">
    <source>
        <dbReference type="EMBL" id="GBQ08989.1"/>
    </source>
</evidence>
<feature type="signal peptide" evidence="2">
    <location>
        <begin position="1"/>
        <end position="22"/>
    </location>
</feature>
<name>A0ABQ0P1C6_9PROT</name>
<dbReference type="Proteomes" id="UP001062901">
    <property type="component" value="Unassembled WGS sequence"/>
</dbReference>
<proteinExistence type="predicted"/>
<protein>
    <recommendedName>
        <fullName evidence="3">OmpA-like domain-containing protein</fullName>
    </recommendedName>
</protein>
<dbReference type="InterPro" id="IPR036737">
    <property type="entry name" value="OmpA-like_sf"/>
</dbReference>
<dbReference type="Gene3D" id="3.30.1330.60">
    <property type="entry name" value="OmpA-like domain"/>
    <property type="match status" value="1"/>
</dbReference>
<dbReference type="PROSITE" id="PS51257">
    <property type="entry name" value="PROKAR_LIPOPROTEIN"/>
    <property type="match status" value="1"/>
</dbReference>
<reference evidence="4" key="1">
    <citation type="submission" date="2013-04" db="EMBL/GenBank/DDBJ databases">
        <title>The genome sequencing project of 58 acetic acid bacteria.</title>
        <authorList>
            <person name="Okamoto-Kainuma A."/>
            <person name="Ishikawa M."/>
            <person name="Umino S."/>
            <person name="Koizumi Y."/>
            <person name="Shiwa Y."/>
            <person name="Yoshikawa H."/>
            <person name="Matsutani M."/>
            <person name="Matsushita K."/>
        </authorList>
    </citation>
    <scope>NUCLEOTIDE SEQUENCE</scope>
    <source>
        <strain evidence="4">DSM 15669</strain>
    </source>
</reference>
<evidence type="ECO:0000256" key="2">
    <source>
        <dbReference type="SAM" id="SignalP"/>
    </source>
</evidence>